<evidence type="ECO:0000313" key="18">
    <source>
        <dbReference type="Proteomes" id="UP000008141"/>
    </source>
</evidence>
<dbReference type="FunCoup" id="E1ZQZ1">
    <property type="interactions" value="1427"/>
</dbReference>
<keyword evidence="10 16" id="KW-0333">Golgi apparatus</keyword>
<dbReference type="Gene3D" id="3.10.180.20">
    <property type="entry name" value="N-Acetylglucosaminyltransferase I, Domain 2"/>
    <property type="match status" value="1"/>
</dbReference>
<dbReference type="eggNOG" id="KOG1413">
    <property type="taxonomic scope" value="Eukaryota"/>
</dbReference>
<dbReference type="UniPathway" id="UPA00378"/>
<feature type="non-terminal residue" evidence="17">
    <location>
        <position position="1"/>
    </location>
</feature>
<dbReference type="PANTHER" id="PTHR10468:SF0">
    <property type="entry name" value="ALPHA-1,3-MANNOSYL-GLYCOPROTEIN 2-BETA-N-ACETYLGLUCOSAMINYLTRANSFERASE"/>
    <property type="match status" value="1"/>
</dbReference>
<evidence type="ECO:0000256" key="3">
    <source>
        <dbReference type="ARBA" id="ARBA00006492"/>
    </source>
</evidence>
<dbReference type="EMBL" id="GL433860">
    <property type="protein sequence ID" value="EFN51809.1"/>
    <property type="molecule type" value="Genomic_DNA"/>
</dbReference>
<dbReference type="RefSeq" id="XP_005843911.1">
    <property type="nucleotide sequence ID" value="XM_005843849.1"/>
</dbReference>
<comment type="function">
    <text evidence="16">Initiates complex N-linked carbohydrate formation. Essential for the conversion of high-mannose to hybrid and complex N-glycans.</text>
</comment>
<comment type="catalytic activity">
    <reaction evidence="15 16">
        <text>N(4)-(alpha-D-Man-(1-&gt;3)-[alpha-D-Man-(1-&gt;3)-[alpha-D-Man-(1-&gt;6)]-alpha-D-Man-(1-&gt;6)]-beta-D-Man-(1-&gt;4)-beta-D-GlcNAc-(1-&gt;4)-beta-D-GlcNAc)-L-asparaginyl-[protein] (N-glucan mannose isomer 5A1,2) + UDP-N-acetyl-alpha-D-glucosamine = N(4)-{beta-D-GlcNAc-(1-&gt;2)-alpha-D-Man-(1-&gt;3)-[alpha-D-Man-(1-&gt;3)-[alpha-D-Man-(1-&gt;6)]-alpha-D-Man-(1-&gt;6)]-beta-D-Man-(1-&gt;4)-beta-D-GlcNAc-(1-&gt;4)-beta-D-GlcNAc}-L-asparaginyl-[protein] + UDP + H(+)</text>
        <dbReference type="Rhea" id="RHEA:11456"/>
        <dbReference type="Rhea" id="RHEA-COMP:14367"/>
        <dbReference type="Rhea" id="RHEA-COMP:14368"/>
        <dbReference type="ChEBI" id="CHEBI:15378"/>
        <dbReference type="ChEBI" id="CHEBI:57705"/>
        <dbReference type="ChEBI" id="CHEBI:58223"/>
        <dbReference type="ChEBI" id="CHEBI:59087"/>
        <dbReference type="ChEBI" id="CHEBI:60625"/>
        <dbReference type="EC" id="2.4.1.101"/>
    </reaction>
</comment>
<dbReference type="InterPro" id="IPR004139">
    <property type="entry name" value="Glyco_trans_13"/>
</dbReference>
<keyword evidence="6" id="KW-0812">Transmembrane</keyword>
<keyword evidence="7 16" id="KW-0479">Metal-binding</keyword>
<dbReference type="InParanoid" id="E1ZQZ1"/>
<comment type="cofactor">
    <cofactor evidence="16">
        <name>Mn(2+)</name>
        <dbReference type="ChEBI" id="CHEBI:29035"/>
    </cofactor>
    <text evidence="16">The cofactor is mostly bound to the substrate.</text>
</comment>
<evidence type="ECO:0000256" key="5">
    <source>
        <dbReference type="ARBA" id="ARBA00022679"/>
    </source>
</evidence>
<reference evidence="17 18" key="1">
    <citation type="journal article" date="2010" name="Plant Cell">
        <title>The Chlorella variabilis NC64A genome reveals adaptation to photosymbiosis, coevolution with viruses, and cryptic sex.</title>
        <authorList>
            <person name="Blanc G."/>
            <person name="Duncan G."/>
            <person name="Agarkova I."/>
            <person name="Borodovsky M."/>
            <person name="Gurnon J."/>
            <person name="Kuo A."/>
            <person name="Lindquist E."/>
            <person name="Lucas S."/>
            <person name="Pangilinan J."/>
            <person name="Polle J."/>
            <person name="Salamov A."/>
            <person name="Terry A."/>
            <person name="Yamada T."/>
            <person name="Dunigan D.D."/>
            <person name="Grigoriev I.V."/>
            <person name="Claverie J.M."/>
            <person name="Van Etten J.L."/>
        </authorList>
    </citation>
    <scope>NUCLEOTIDE SEQUENCE [LARGE SCALE GENOMIC DNA]</scope>
    <source>
        <strain evidence="17 18">NC64A</strain>
    </source>
</reference>
<sequence>LQDDMELSPDFFPYFEATAAVLDADPSLYCVSSWNDHGQDRFVANATQLYRSDFFPGLGWMLNRRVWESIRSMWPRGYWDDFMRLDATRQGRQCIRRAAVCRTYNFGDIGSSSGQYFRLFLKPIKLNSGTGAQGRPWCSAQMDLGFLEQAQYQQRFEAELAAAQPLRGLDEMATAVPGRDYVLRYDSQQAYEALTGKLRMLREWRDGVPRGAYRGTVAIRNPAGARIFL</sequence>
<proteinExistence type="inferred from homology"/>
<accession>E1ZQZ1</accession>
<evidence type="ECO:0000256" key="15">
    <source>
        <dbReference type="ARBA" id="ARBA00049421"/>
    </source>
</evidence>
<evidence type="ECO:0000256" key="14">
    <source>
        <dbReference type="ARBA" id="ARBA00041712"/>
    </source>
</evidence>
<keyword evidence="11" id="KW-0472">Membrane</keyword>
<feature type="non-terminal residue" evidence="17">
    <location>
        <position position="229"/>
    </location>
</feature>
<dbReference type="Gene3D" id="3.90.550.10">
    <property type="entry name" value="Spore Coat Polysaccharide Biosynthesis Protein SpsA, Chain A"/>
    <property type="match status" value="1"/>
</dbReference>
<evidence type="ECO:0000256" key="13">
    <source>
        <dbReference type="ARBA" id="ARBA00038949"/>
    </source>
</evidence>
<evidence type="ECO:0000256" key="2">
    <source>
        <dbReference type="ARBA" id="ARBA00004922"/>
    </source>
</evidence>
<evidence type="ECO:0000256" key="6">
    <source>
        <dbReference type="ARBA" id="ARBA00022692"/>
    </source>
</evidence>
<keyword evidence="8 16" id="KW-0735">Signal-anchor</keyword>
<evidence type="ECO:0000256" key="7">
    <source>
        <dbReference type="ARBA" id="ARBA00022723"/>
    </source>
</evidence>
<evidence type="ECO:0000256" key="1">
    <source>
        <dbReference type="ARBA" id="ARBA00004323"/>
    </source>
</evidence>
<comment type="subcellular location">
    <subcellularLocation>
        <location evidence="1 16">Golgi apparatus membrane</location>
        <topology evidence="1 16">Single-pass type II membrane protein</topology>
    </subcellularLocation>
</comment>
<dbReference type="Pfam" id="PF03071">
    <property type="entry name" value="GNT-I"/>
    <property type="match status" value="1"/>
</dbReference>
<evidence type="ECO:0000256" key="8">
    <source>
        <dbReference type="ARBA" id="ARBA00022968"/>
    </source>
</evidence>
<dbReference type="EC" id="2.4.1.101" evidence="13 16"/>
<dbReference type="STRING" id="554065.E1ZQZ1"/>
<comment type="similarity">
    <text evidence="3 16">Belongs to the glycosyltransferase 13 family.</text>
</comment>
<protein>
    <recommendedName>
        <fullName evidence="13 16">Alpha-1,3-mannosyl-glycoprotein 2-beta-N-acetylglucosaminyltransferase</fullName>
        <shortName evidence="16">GNT-I</shortName>
        <shortName evidence="16">GlcNAc-T I</shortName>
        <ecNumber evidence="13 16">2.4.1.101</ecNumber>
    </recommendedName>
    <alternativeName>
        <fullName evidence="14 16">N-glycosyl-oligosaccharide-glycoprotein N-acetylglucosaminyltransferase I</fullName>
    </alternativeName>
</protein>
<dbReference type="PANTHER" id="PTHR10468">
    <property type="entry name" value="PROTEIN O-LINKED-MANNOSE BETA-1,2-N-ACETYLGLUCOSAMINYLTRANSFERASE 1/ALPHA-1,3-MANNOSYL-GLYCOPROTEIN 2-BETA-N-ACETYLGLUCOSAMINYLTRANSFERASE"/>
    <property type="match status" value="1"/>
</dbReference>
<dbReference type="GO" id="GO:0003827">
    <property type="term" value="F:alpha-1,3-mannosylglycoprotein 2-beta-N-acetylglucosaminyltransferase activity"/>
    <property type="evidence" value="ECO:0007669"/>
    <property type="project" value="UniProtKB-UniRule"/>
</dbReference>
<dbReference type="GO" id="GO:0000139">
    <property type="term" value="C:Golgi membrane"/>
    <property type="evidence" value="ECO:0007669"/>
    <property type="project" value="UniProtKB-SubCell"/>
</dbReference>
<organism evidence="18">
    <name type="scientific">Chlorella variabilis</name>
    <name type="common">Green alga</name>
    <dbReference type="NCBI Taxonomy" id="554065"/>
    <lineage>
        <taxon>Eukaryota</taxon>
        <taxon>Viridiplantae</taxon>
        <taxon>Chlorophyta</taxon>
        <taxon>core chlorophytes</taxon>
        <taxon>Trebouxiophyceae</taxon>
        <taxon>Chlorellales</taxon>
        <taxon>Chlorellaceae</taxon>
        <taxon>Chlorella clade</taxon>
        <taxon>Chlorella</taxon>
    </lineage>
</organism>
<evidence type="ECO:0000256" key="9">
    <source>
        <dbReference type="ARBA" id="ARBA00022989"/>
    </source>
</evidence>
<dbReference type="InterPro" id="IPR029044">
    <property type="entry name" value="Nucleotide-diphossugar_trans"/>
</dbReference>
<dbReference type="GO" id="GO:0030145">
    <property type="term" value="F:manganese ion binding"/>
    <property type="evidence" value="ECO:0007669"/>
    <property type="project" value="UniProtKB-UniRule"/>
</dbReference>
<evidence type="ECO:0000256" key="4">
    <source>
        <dbReference type="ARBA" id="ARBA00022676"/>
    </source>
</evidence>
<dbReference type="InterPro" id="IPR052261">
    <property type="entry name" value="Glycosyltransferase_13"/>
</dbReference>
<keyword evidence="4 16" id="KW-0328">Glycosyltransferase</keyword>
<comment type="pathway">
    <text evidence="2 16">Protein modification; protein glycosylation.</text>
</comment>
<keyword evidence="18" id="KW-1185">Reference proteome</keyword>
<evidence type="ECO:0000256" key="16">
    <source>
        <dbReference type="RuleBase" id="RU368119"/>
    </source>
</evidence>
<dbReference type="KEGG" id="cvr:CHLNCDRAFT_8691"/>
<dbReference type="OrthoDB" id="440755at2759"/>
<dbReference type="GeneID" id="17351206"/>
<dbReference type="SUPFAM" id="SSF53448">
    <property type="entry name" value="Nucleotide-diphospho-sugar transferases"/>
    <property type="match status" value="1"/>
</dbReference>
<evidence type="ECO:0000256" key="12">
    <source>
        <dbReference type="ARBA" id="ARBA00023211"/>
    </source>
</evidence>
<gene>
    <name evidence="17" type="ORF">CHLNCDRAFT_8691</name>
</gene>
<name>E1ZQZ1_CHLVA</name>
<keyword evidence="12 16" id="KW-0464">Manganese</keyword>
<keyword evidence="5" id="KW-0808">Transferase</keyword>
<evidence type="ECO:0000313" key="17">
    <source>
        <dbReference type="EMBL" id="EFN51809.1"/>
    </source>
</evidence>
<dbReference type="Proteomes" id="UP000008141">
    <property type="component" value="Unassembled WGS sequence"/>
</dbReference>
<keyword evidence="9" id="KW-1133">Transmembrane helix</keyword>
<evidence type="ECO:0000256" key="11">
    <source>
        <dbReference type="ARBA" id="ARBA00023136"/>
    </source>
</evidence>
<dbReference type="AlphaFoldDB" id="E1ZQZ1"/>
<evidence type="ECO:0000256" key="10">
    <source>
        <dbReference type="ARBA" id="ARBA00023034"/>
    </source>
</evidence>